<dbReference type="EMBL" id="SLUP01000003">
    <property type="protein sequence ID" value="TCL66644.1"/>
    <property type="molecule type" value="Genomic_DNA"/>
</dbReference>
<dbReference type="Proteomes" id="UP000295455">
    <property type="component" value="Unassembled WGS sequence"/>
</dbReference>
<evidence type="ECO:0000313" key="2">
    <source>
        <dbReference type="Proteomes" id="UP000295455"/>
    </source>
</evidence>
<gene>
    <name evidence="1" type="ORF">EV196_10353</name>
</gene>
<reference evidence="1 2" key="1">
    <citation type="submission" date="2019-03" db="EMBL/GenBank/DDBJ databases">
        <title>Genomic Encyclopedia of Type Strains, Phase IV (KMG-IV): sequencing the most valuable type-strain genomes for metagenomic binning, comparative biology and taxonomic classification.</title>
        <authorList>
            <person name="Goeker M."/>
        </authorList>
    </citation>
    <scope>NUCLEOTIDE SEQUENCE [LARGE SCALE GENOMIC DNA]</scope>
    <source>
        <strain evidence="1 2">DSM 18792</strain>
    </source>
</reference>
<sequence length="55" mass="6346">MNESLRGNKQSHISLDYYNKKIASCLAMTGFAEMTKKLIFKTIMSDNLKIEQTIF</sequence>
<comment type="caution">
    <text evidence="1">The sequence shown here is derived from an EMBL/GenBank/DDBJ whole genome shotgun (WGS) entry which is preliminary data.</text>
</comment>
<proteinExistence type="predicted"/>
<dbReference type="AlphaFoldDB" id="A0A4R1RKD8"/>
<accession>A0A4R1RKD8</accession>
<protein>
    <submittedName>
        <fullName evidence="1">Uncharacterized protein</fullName>
    </submittedName>
</protein>
<keyword evidence="2" id="KW-1185">Reference proteome</keyword>
<organism evidence="1 2">
    <name type="scientific">Mariniflexile fucanivorans</name>
    <dbReference type="NCBI Taxonomy" id="264023"/>
    <lineage>
        <taxon>Bacteria</taxon>
        <taxon>Pseudomonadati</taxon>
        <taxon>Bacteroidota</taxon>
        <taxon>Flavobacteriia</taxon>
        <taxon>Flavobacteriales</taxon>
        <taxon>Flavobacteriaceae</taxon>
        <taxon>Mariniflexile</taxon>
    </lineage>
</organism>
<name>A0A4R1RKD8_9FLAO</name>
<evidence type="ECO:0000313" key="1">
    <source>
        <dbReference type="EMBL" id="TCL66644.1"/>
    </source>
</evidence>